<evidence type="ECO:0000313" key="2">
    <source>
        <dbReference type="EMBL" id="KAF2403565.1"/>
    </source>
</evidence>
<feature type="region of interest" description="Disordered" evidence="1">
    <location>
        <begin position="90"/>
        <end position="168"/>
    </location>
</feature>
<proteinExistence type="predicted"/>
<feature type="compositionally biased region" description="Basic and acidic residues" evidence="1">
    <location>
        <begin position="106"/>
        <end position="120"/>
    </location>
</feature>
<dbReference type="EMBL" id="ML996689">
    <property type="protein sequence ID" value="KAF2403565.1"/>
    <property type="molecule type" value="Genomic_DNA"/>
</dbReference>
<keyword evidence="3" id="KW-1185">Reference proteome</keyword>
<accession>A0A6G1I6E5</accession>
<evidence type="ECO:0000313" key="3">
    <source>
        <dbReference type="Proteomes" id="UP000799640"/>
    </source>
</evidence>
<name>A0A6G1I6E5_9PEZI</name>
<reference evidence="2" key="1">
    <citation type="journal article" date="2020" name="Stud. Mycol.">
        <title>101 Dothideomycetes genomes: a test case for predicting lifestyles and emergence of pathogens.</title>
        <authorList>
            <person name="Haridas S."/>
            <person name="Albert R."/>
            <person name="Binder M."/>
            <person name="Bloem J."/>
            <person name="Labutti K."/>
            <person name="Salamov A."/>
            <person name="Andreopoulos B."/>
            <person name="Baker S."/>
            <person name="Barry K."/>
            <person name="Bills G."/>
            <person name="Bluhm B."/>
            <person name="Cannon C."/>
            <person name="Castanera R."/>
            <person name="Culley D."/>
            <person name="Daum C."/>
            <person name="Ezra D."/>
            <person name="Gonzalez J."/>
            <person name="Henrissat B."/>
            <person name="Kuo A."/>
            <person name="Liang C."/>
            <person name="Lipzen A."/>
            <person name="Lutzoni F."/>
            <person name="Magnuson J."/>
            <person name="Mondo S."/>
            <person name="Nolan M."/>
            <person name="Ohm R."/>
            <person name="Pangilinan J."/>
            <person name="Park H.-J."/>
            <person name="Ramirez L."/>
            <person name="Alfaro M."/>
            <person name="Sun H."/>
            <person name="Tritt A."/>
            <person name="Yoshinaga Y."/>
            <person name="Zwiers L.-H."/>
            <person name="Turgeon B."/>
            <person name="Goodwin S."/>
            <person name="Spatafora J."/>
            <person name="Crous P."/>
            <person name="Grigoriev I."/>
        </authorList>
    </citation>
    <scope>NUCLEOTIDE SEQUENCE</scope>
    <source>
        <strain evidence="2">CBS 262.69</strain>
    </source>
</reference>
<dbReference type="Proteomes" id="UP000799640">
    <property type="component" value="Unassembled WGS sequence"/>
</dbReference>
<organism evidence="2 3">
    <name type="scientific">Trichodelitschia bisporula</name>
    <dbReference type="NCBI Taxonomy" id="703511"/>
    <lineage>
        <taxon>Eukaryota</taxon>
        <taxon>Fungi</taxon>
        <taxon>Dikarya</taxon>
        <taxon>Ascomycota</taxon>
        <taxon>Pezizomycotina</taxon>
        <taxon>Dothideomycetes</taxon>
        <taxon>Dothideomycetes incertae sedis</taxon>
        <taxon>Phaeotrichales</taxon>
        <taxon>Phaeotrichaceae</taxon>
        <taxon>Trichodelitschia</taxon>
    </lineage>
</organism>
<feature type="compositionally biased region" description="Polar residues" evidence="1">
    <location>
        <begin position="149"/>
        <end position="161"/>
    </location>
</feature>
<protein>
    <submittedName>
        <fullName evidence="2">Uncharacterized protein</fullName>
    </submittedName>
</protein>
<gene>
    <name evidence="2" type="ORF">EJ06DRAFT_283141</name>
</gene>
<dbReference type="AlphaFoldDB" id="A0A6G1I6E5"/>
<sequence>MCYPQRACPPPSCYQTPSQRFHLTLPPAPSIVPARCLSPILHARCKLKATPTCNVAHSRPSTLPRRARHLAEAVGRSLRASALGAQTCAEKNRGGGRVGSYGGVLHHGEEGDGWRREETSTNHCTHSSKPTYQKPSPSDPNRSPIRPLPSQTGSQSGSTFPAAQLRVA</sequence>
<feature type="compositionally biased region" description="Polar residues" evidence="1">
    <location>
        <begin position="121"/>
        <end position="141"/>
    </location>
</feature>
<evidence type="ECO:0000256" key="1">
    <source>
        <dbReference type="SAM" id="MobiDB-lite"/>
    </source>
</evidence>